<protein>
    <submittedName>
        <fullName evidence="1">Uncharacterized protein</fullName>
    </submittedName>
</protein>
<keyword evidence="2" id="KW-1185">Reference proteome</keyword>
<organism evidence="1 2">
    <name type="scientific">Trichinella papuae</name>
    <dbReference type="NCBI Taxonomy" id="268474"/>
    <lineage>
        <taxon>Eukaryota</taxon>
        <taxon>Metazoa</taxon>
        <taxon>Ecdysozoa</taxon>
        <taxon>Nematoda</taxon>
        <taxon>Enoplea</taxon>
        <taxon>Dorylaimia</taxon>
        <taxon>Trichinellida</taxon>
        <taxon>Trichinellidae</taxon>
        <taxon>Trichinella</taxon>
    </lineage>
</organism>
<name>A0A0V1MFD2_9BILA</name>
<gene>
    <name evidence="1" type="ORF">T10_2420</name>
</gene>
<proteinExistence type="predicted"/>
<accession>A0A0V1MFD2</accession>
<reference evidence="1 2" key="1">
    <citation type="submission" date="2015-01" db="EMBL/GenBank/DDBJ databases">
        <title>Evolution of Trichinella species and genotypes.</title>
        <authorList>
            <person name="Korhonen P.K."/>
            <person name="Edoardo P."/>
            <person name="Giuseppe L.R."/>
            <person name="Gasser R.B."/>
        </authorList>
    </citation>
    <scope>NUCLEOTIDE SEQUENCE [LARGE SCALE GENOMIC DNA]</scope>
    <source>
        <strain evidence="1">ISS1980</strain>
    </source>
</reference>
<dbReference type="Proteomes" id="UP000054843">
    <property type="component" value="Unassembled WGS sequence"/>
</dbReference>
<dbReference type="EMBL" id="JYDO01000118">
    <property type="protein sequence ID" value="KRZ70226.1"/>
    <property type="molecule type" value="Genomic_DNA"/>
</dbReference>
<evidence type="ECO:0000313" key="2">
    <source>
        <dbReference type="Proteomes" id="UP000054843"/>
    </source>
</evidence>
<evidence type="ECO:0000313" key="1">
    <source>
        <dbReference type="EMBL" id="KRZ70226.1"/>
    </source>
</evidence>
<dbReference type="AlphaFoldDB" id="A0A0V1MFD2"/>
<sequence>MTELLGYSRFHRIQRCSTSFRWYNHRLCCSGLAVTIIPFRSRNEQVSTPGRRRHNYSQSSRVDRLFWFRFRRGMSVVLVRLFSFVPTPLSAPG</sequence>
<comment type="caution">
    <text evidence="1">The sequence shown here is derived from an EMBL/GenBank/DDBJ whole genome shotgun (WGS) entry which is preliminary data.</text>
</comment>